<evidence type="ECO:0000313" key="2">
    <source>
        <dbReference type="Proteomes" id="UP001356308"/>
    </source>
</evidence>
<gene>
    <name evidence="1" type="ORF">V1I91_09030</name>
</gene>
<accession>A0ABU7ITV3</accession>
<evidence type="ECO:0000313" key="1">
    <source>
        <dbReference type="EMBL" id="MEE1976211.1"/>
    </source>
</evidence>
<organism evidence="1 2">
    <name type="scientific">Maribacter cobaltidurans</name>
    <dbReference type="NCBI Taxonomy" id="1178778"/>
    <lineage>
        <taxon>Bacteria</taxon>
        <taxon>Pseudomonadati</taxon>
        <taxon>Bacteroidota</taxon>
        <taxon>Flavobacteriia</taxon>
        <taxon>Flavobacteriales</taxon>
        <taxon>Flavobacteriaceae</taxon>
        <taxon>Maribacter</taxon>
    </lineage>
</organism>
<keyword evidence="2" id="KW-1185">Reference proteome</keyword>
<comment type="caution">
    <text evidence="1">The sequence shown here is derived from an EMBL/GenBank/DDBJ whole genome shotgun (WGS) entry which is preliminary data.</text>
</comment>
<protein>
    <submittedName>
        <fullName evidence="1">Uncharacterized protein</fullName>
    </submittedName>
</protein>
<sequence>MKIFETNEKVFLKKEHYWVIHDFVYRNDRNRLQGEKLEALYRLIQLKGKPLDFGTDHEFYGVKVIEYADRDFIGFIRTGISKKTFFPCKLKIVALRALGNLGKSKSMVYK</sequence>
<dbReference type="Proteomes" id="UP001356308">
    <property type="component" value="Unassembled WGS sequence"/>
</dbReference>
<dbReference type="EMBL" id="JAZDDG010000004">
    <property type="protein sequence ID" value="MEE1976211.1"/>
    <property type="molecule type" value="Genomic_DNA"/>
</dbReference>
<name>A0ABU7ITV3_9FLAO</name>
<proteinExistence type="predicted"/>
<reference evidence="1 2" key="1">
    <citation type="submission" date="2024-01" db="EMBL/GenBank/DDBJ databases">
        <title>Maribacter spp. originated from different algae showed divergent polysaccharides utilization ability.</title>
        <authorList>
            <person name="Wang H."/>
            <person name="Wu Y."/>
        </authorList>
    </citation>
    <scope>NUCLEOTIDE SEQUENCE [LARGE SCALE GENOMIC DNA]</scope>
    <source>
        <strain evidence="1 2">PR1</strain>
    </source>
</reference>
<dbReference type="RefSeq" id="WP_272650928.1">
    <property type="nucleotide sequence ID" value="NZ_JAZDDG010000004.1"/>
</dbReference>